<protein>
    <submittedName>
        <fullName evidence="1">Uncharacterized protein</fullName>
    </submittedName>
</protein>
<accession>A0A7Y1QEF9</accession>
<dbReference type="EMBL" id="JAAQYH010000034">
    <property type="protein sequence ID" value="NNA77058.1"/>
    <property type="molecule type" value="Genomic_DNA"/>
</dbReference>
<reference evidence="1 2" key="1">
    <citation type="journal article" date="2020" name="Front. Microbiol.">
        <title>Genetic Organization of the aprX-lipA2 Operon Affects the Proteolytic Potential of Pseudomonas Species in Milk.</title>
        <authorList>
            <person name="Maier C."/>
            <person name="Huptas C."/>
            <person name="von Neubeck M."/>
            <person name="Scherer S."/>
            <person name="Wenning M."/>
            <person name="Lucking G."/>
        </authorList>
    </citation>
    <scope>NUCLEOTIDE SEQUENCE [LARGE SCALE GENOMIC DNA]</scope>
    <source>
        <strain evidence="1 2">WS 5405</strain>
    </source>
</reference>
<dbReference type="Proteomes" id="UP000535954">
    <property type="component" value="Unassembled WGS sequence"/>
</dbReference>
<dbReference type="RefSeq" id="WP_167348440.1">
    <property type="nucleotide sequence ID" value="NZ_JAAQYH010000034.1"/>
</dbReference>
<evidence type="ECO:0000313" key="2">
    <source>
        <dbReference type="Proteomes" id="UP000535954"/>
    </source>
</evidence>
<evidence type="ECO:0000313" key="1">
    <source>
        <dbReference type="EMBL" id="NNA77058.1"/>
    </source>
</evidence>
<dbReference type="GeneID" id="45736665"/>
<gene>
    <name evidence="1" type="ORF">HBO13_30960</name>
</gene>
<dbReference type="AlphaFoldDB" id="A0A7Y1QEF9"/>
<name>A0A7Y1QEF9_9PSED</name>
<sequence length="64" mass="6792">MEIAKPKCSACGVEGLTKIAIQTAPTNKNILIASCGDCGNIHSVFAKPFEPPQVPRANQVEIIQ</sequence>
<comment type="caution">
    <text evidence="1">The sequence shown here is derived from an EMBL/GenBank/DDBJ whole genome shotgun (WGS) entry which is preliminary data.</text>
</comment>
<organism evidence="1 2">
    <name type="scientific">Pseudomonas lactis</name>
    <dbReference type="NCBI Taxonomy" id="1615674"/>
    <lineage>
        <taxon>Bacteria</taxon>
        <taxon>Pseudomonadati</taxon>
        <taxon>Pseudomonadota</taxon>
        <taxon>Gammaproteobacteria</taxon>
        <taxon>Pseudomonadales</taxon>
        <taxon>Pseudomonadaceae</taxon>
        <taxon>Pseudomonas</taxon>
    </lineage>
</organism>
<proteinExistence type="predicted"/>